<reference evidence="3" key="1">
    <citation type="journal article" date="2019" name="PLoS Negl. Trop. Dis.">
        <title>Revisiting the worldwide diversity of Leptospira species in the environment.</title>
        <authorList>
            <person name="Vincent A.T."/>
            <person name="Schiettekatte O."/>
            <person name="Bourhy P."/>
            <person name="Veyrier F.J."/>
            <person name="Picardeau M."/>
        </authorList>
    </citation>
    <scope>NUCLEOTIDE SEQUENCE [LARGE SCALE GENOMIC DNA]</scope>
    <source>
        <strain evidence="3">SSW15</strain>
    </source>
</reference>
<evidence type="ECO:0000313" key="4">
    <source>
        <dbReference type="Proteomes" id="UP000298458"/>
    </source>
</evidence>
<dbReference type="OrthoDB" id="9775557at2"/>
<evidence type="ECO:0000313" key="3">
    <source>
        <dbReference type="EMBL" id="TGK13847.1"/>
    </source>
</evidence>
<keyword evidence="1 3" id="KW-0378">Hydrolase</keyword>
<dbReference type="GO" id="GO:0016787">
    <property type="term" value="F:hydrolase activity"/>
    <property type="evidence" value="ECO:0007669"/>
    <property type="project" value="UniProtKB-KW"/>
</dbReference>
<accession>A0A4R9GJM1</accession>
<organism evidence="3 4">
    <name type="scientific">Leptospira fletcheri</name>
    <dbReference type="NCBI Taxonomy" id="2484981"/>
    <lineage>
        <taxon>Bacteria</taxon>
        <taxon>Pseudomonadati</taxon>
        <taxon>Spirochaetota</taxon>
        <taxon>Spirochaetia</taxon>
        <taxon>Leptospirales</taxon>
        <taxon>Leptospiraceae</taxon>
        <taxon>Leptospira</taxon>
    </lineage>
</organism>
<dbReference type="Pfam" id="PF00561">
    <property type="entry name" value="Abhydrolase_1"/>
    <property type="match status" value="1"/>
</dbReference>
<dbReference type="PANTHER" id="PTHR46118">
    <property type="entry name" value="PROTEIN ABHD11"/>
    <property type="match status" value="1"/>
</dbReference>
<comment type="caution">
    <text evidence="3">The sequence shown here is derived from an EMBL/GenBank/DDBJ whole genome shotgun (WGS) entry which is preliminary data.</text>
</comment>
<sequence length="265" mass="30557">MRLQVKLAFKFYPKKKDFPSSISDPILILHGLFGSSKNWITVSEYLSELTDVFSLDLRNHGDSPHSPVHTIKAMAEDVREFLEDRNLSTVILIGHSMGGLTAMETTLDIPDRISRLVVEDVAPRNYEFTYEGELSALKVDVMNAKSRQEVDVKMAEFVPDPFIRNFLLMNLERREEGGYRWKLNVEGIENSKRMFDSQYGNEVRKYEGPTSFIIGGISEYFRDTDRSAALEYFPNAEFHTIPKGDHYMHFTRAAEFKELILRILS</sequence>
<protein>
    <submittedName>
        <fullName evidence="3">Alpha/beta fold hydrolase</fullName>
    </submittedName>
</protein>
<evidence type="ECO:0000256" key="1">
    <source>
        <dbReference type="ARBA" id="ARBA00022801"/>
    </source>
</evidence>
<dbReference type="EMBL" id="RQET01000001">
    <property type="protein sequence ID" value="TGK13847.1"/>
    <property type="molecule type" value="Genomic_DNA"/>
</dbReference>
<gene>
    <name evidence="3" type="ORF">EHO60_00365</name>
</gene>
<dbReference type="InterPro" id="IPR000073">
    <property type="entry name" value="AB_hydrolase_1"/>
</dbReference>
<evidence type="ECO:0000259" key="2">
    <source>
        <dbReference type="Pfam" id="PF00561"/>
    </source>
</evidence>
<name>A0A4R9GJM1_9LEPT</name>
<proteinExistence type="predicted"/>
<dbReference type="RefSeq" id="WP_135766496.1">
    <property type="nucleotide sequence ID" value="NZ_RQET01000001.1"/>
</dbReference>
<dbReference type="Gene3D" id="3.40.50.1820">
    <property type="entry name" value="alpha/beta hydrolase"/>
    <property type="match status" value="1"/>
</dbReference>
<dbReference type="Proteomes" id="UP000298458">
    <property type="component" value="Unassembled WGS sequence"/>
</dbReference>
<keyword evidence="4" id="KW-1185">Reference proteome</keyword>
<dbReference type="PANTHER" id="PTHR46118:SF4">
    <property type="entry name" value="PROTEIN ABHD11"/>
    <property type="match status" value="1"/>
</dbReference>
<dbReference type="SUPFAM" id="SSF53474">
    <property type="entry name" value="alpha/beta-Hydrolases"/>
    <property type="match status" value="1"/>
</dbReference>
<dbReference type="AlphaFoldDB" id="A0A4R9GJM1"/>
<feature type="domain" description="AB hydrolase-1" evidence="2">
    <location>
        <begin position="25"/>
        <end position="252"/>
    </location>
</feature>
<dbReference type="InterPro" id="IPR029058">
    <property type="entry name" value="AB_hydrolase_fold"/>
</dbReference>